<feature type="transmembrane region" description="Helical" evidence="1">
    <location>
        <begin position="86"/>
        <end position="104"/>
    </location>
</feature>
<dbReference type="EMBL" id="JACYTQ010000001">
    <property type="protein sequence ID" value="MBD8487718.1"/>
    <property type="molecule type" value="Genomic_DNA"/>
</dbReference>
<evidence type="ECO:0000313" key="3">
    <source>
        <dbReference type="Proteomes" id="UP000647133"/>
    </source>
</evidence>
<keyword evidence="3" id="KW-1185">Reference proteome</keyword>
<protein>
    <recommendedName>
        <fullName evidence="4">Tetratricopeptide repeat protein</fullName>
    </recommendedName>
</protein>
<dbReference type="InterPro" id="IPR011990">
    <property type="entry name" value="TPR-like_helical_dom_sf"/>
</dbReference>
<feature type="transmembrane region" description="Helical" evidence="1">
    <location>
        <begin position="169"/>
        <end position="189"/>
    </location>
</feature>
<dbReference type="Proteomes" id="UP000647133">
    <property type="component" value="Unassembled WGS sequence"/>
</dbReference>
<feature type="transmembrane region" description="Helical" evidence="1">
    <location>
        <begin position="12"/>
        <end position="30"/>
    </location>
</feature>
<accession>A0ABR9AG64</accession>
<feature type="transmembrane region" description="Helical" evidence="1">
    <location>
        <begin position="201"/>
        <end position="226"/>
    </location>
</feature>
<feature type="transmembrane region" description="Helical" evidence="1">
    <location>
        <begin position="270"/>
        <end position="288"/>
    </location>
</feature>
<comment type="caution">
    <text evidence="2">The sequence shown here is derived from an EMBL/GenBank/DDBJ whole genome shotgun (WGS) entry which is preliminary data.</text>
</comment>
<keyword evidence="1" id="KW-1133">Transmembrane helix</keyword>
<feature type="transmembrane region" description="Helical" evidence="1">
    <location>
        <begin position="338"/>
        <end position="356"/>
    </location>
</feature>
<evidence type="ECO:0008006" key="4">
    <source>
        <dbReference type="Google" id="ProtNLM"/>
    </source>
</evidence>
<dbReference type="Gene3D" id="1.25.40.10">
    <property type="entry name" value="Tetratricopeptide repeat domain"/>
    <property type="match status" value="1"/>
</dbReference>
<feature type="transmembrane region" description="Helical" evidence="1">
    <location>
        <begin position="111"/>
        <end position="128"/>
    </location>
</feature>
<feature type="transmembrane region" description="Helical" evidence="1">
    <location>
        <begin position="140"/>
        <end position="160"/>
    </location>
</feature>
<feature type="transmembrane region" description="Helical" evidence="1">
    <location>
        <begin position="308"/>
        <end position="326"/>
    </location>
</feature>
<reference evidence="2 3" key="1">
    <citation type="submission" date="2020-09" db="EMBL/GenBank/DDBJ databases">
        <title>Echinicola sp. CAU 1574 isolated from sand of Sido Beach.</title>
        <authorList>
            <person name="Kim W."/>
        </authorList>
    </citation>
    <scope>NUCLEOTIDE SEQUENCE [LARGE SCALE GENOMIC DNA]</scope>
    <source>
        <strain evidence="2 3">CAU 1574</strain>
    </source>
</reference>
<proteinExistence type="predicted"/>
<organism evidence="2 3">
    <name type="scientific">Echinicola arenosa</name>
    <dbReference type="NCBI Taxonomy" id="2774144"/>
    <lineage>
        <taxon>Bacteria</taxon>
        <taxon>Pseudomonadati</taxon>
        <taxon>Bacteroidota</taxon>
        <taxon>Cytophagia</taxon>
        <taxon>Cytophagales</taxon>
        <taxon>Cyclobacteriaceae</taxon>
        <taxon>Echinicola</taxon>
    </lineage>
</organism>
<name>A0ABR9AG64_9BACT</name>
<keyword evidence="1" id="KW-0812">Transmembrane</keyword>
<dbReference type="RefSeq" id="WP_192008123.1">
    <property type="nucleotide sequence ID" value="NZ_JACYTQ010000001.1"/>
</dbReference>
<gene>
    <name evidence="2" type="ORF">IFO69_03045</name>
</gene>
<feature type="transmembrane region" description="Helical" evidence="1">
    <location>
        <begin position="377"/>
        <end position="398"/>
    </location>
</feature>
<dbReference type="SUPFAM" id="SSF48452">
    <property type="entry name" value="TPR-like"/>
    <property type="match status" value="1"/>
</dbReference>
<evidence type="ECO:0000313" key="2">
    <source>
        <dbReference type="EMBL" id="MBD8487718.1"/>
    </source>
</evidence>
<evidence type="ECO:0000256" key="1">
    <source>
        <dbReference type="SAM" id="Phobius"/>
    </source>
</evidence>
<feature type="transmembrane region" description="Helical" evidence="1">
    <location>
        <begin position="238"/>
        <end position="258"/>
    </location>
</feature>
<keyword evidence="1" id="KW-0472">Membrane</keyword>
<sequence length="930" mass="105907">MNIKDEVLFKKLPIIISVIGSFLLLHQYFFAWNDPLPIEPGVFSEMADVPLDIYNWGIEHYRLEVENYLLFQNFETLAPVPQVSKTLLFGGIIWLLVSLGLSLISTLKRYYFIAAMAVVIFLLTISGVNSLNIGGISSNLALIILILGVAVPAMVIHIFYDHFSLMKRTVIITPISVATMAFLVLKSNITQPELMMAENITLMAIAISSFFVFYIGHALVGGFFLLLARLNQGVGLKISWHLTVFTVIYIVLLFLVLLDLTGDFPLPFSYPPLFFLFLLASLVGWFEVKAKIKQIKQPYEVDLIGQSLYWIGFGITVMVFWKGQFSLNRPMLDFLDHWLVYTQIALSLLFFAYLLANFSGFMNLGKPLADVTFQPKFFAYLHMRIGSLIALLSLTVFADGVIAPQLSVSSTNYSADYYYAINKRTEARILFENSWFRYRRNEKAMIATVNLYQQDKQPTAAKNIIQEAFEWQPSVHEILLAANLAHKQDKYFDALFYLEKGLELYPDNDFLQNNLALLHSKGNRSEAAFEVLAKIDQEKEVANSNIIGLQVKHKSHVDEAPEVDENLIGRVNTLAFKNLKGEFAHFSLSPNDAQSPTIKEAIIRNQWTNKPVNKLSEDLQVVDSLSNGILSTKSLEELRISKIIRNYQEGQIAETLKQLNGLILDFEGSAGYFHALAAKIMIGQGDFEKAAIELIQAESKGYRNFTVSLLPILYFGNQIDAAFDIKEKFELDFPEWMKVNSDEGAIIKPEAEYFKQLSQLNKSFKSDFLNSFKGLEDGSLKAMLGHEILIKKSHWLNEKEIQEIQHYLLEHDQVDKEYISQLADLLISKDLSKISSEDKLRQKFQSTQAVTGNPYLTPFVFMAVSKAKNEEDKYEILRNASDFNKDPLLWIEMVRYSQKIGLSEYGQEALKKLSKWVEPEKLEKLKLQTL</sequence>